<dbReference type="InterPro" id="IPR001494">
    <property type="entry name" value="Importin-beta_N"/>
</dbReference>
<dbReference type="Pfam" id="PF25574">
    <property type="entry name" value="TPR_IMB1"/>
    <property type="match status" value="1"/>
</dbReference>
<evidence type="ECO:0000256" key="2">
    <source>
        <dbReference type="ARBA" id="ARBA00004496"/>
    </source>
</evidence>
<evidence type="ECO:0000256" key="6">
    <source>
        <dbReference type="ARBA" id="ARBA00022927"/>
    </source>
</evidence>
<keyword evidence="6" id="KW-0653">Protein transport</keyword>
<dbReference type="Proteomes" id="UP001431209">
    <property type="component" value="Unassembled WGS sequence"/>
</dbReference>
<dbReference type="InterPro" id="IPR058584">
    <property type="entry name" value="IMB1_TNPO1-like_TPR"/>
</dbReference>
<evidence type="ECO:0000256" key="5">
    <source>
        <dbReference type="ARBA" id="ARBA00022737"/>
    </source>
</evidence>
<dbReference type="GO" id="GO:0005737">
    <property type="term" value="C:cytoplasm"/>
    <property type="evidence" value="ECO:0007669"/>
    <property type="project" value="UniProtKB-SubCell"/>
</dbReference>
<dbReference type="FunFam" id="1.25.10.10:FF:000028">
    <property type="entry name" value="Transportin-1 isoform 1"/>
    <property type="match status" value="1"/>
</dbReference>
<keyword evidence="4" id="KW-0963">Cytoplasm</keyword>
<feature type="domain" description="Importin N-terminal" evidence="10">
    <location>
        <begin position="30"/>
        <end position="99"/>
    </location>
</feature>
<dbReference type="PANTHER" id="PTHR10527">
    <property type="entry name" value="IMPORTIN BETA"/>
    <property type="match status" value="1"/>
</dbReference>
<dbReference type="AlphaFoldDB" id="A0AAW2Z1G9"/>
<evidence type="ECO:0000256" key="4">
    <source>
        <dbReference type="ARBA" id="ARBA00022490"/>
    </source>
</evidence>
<evidence type="ECO:0000256" key="1">
    <source>
        <dbReference type="ARBA" id="ARBA00004123"/>
    </source>
</evidence>
<comment type="similarity">
    <text evidence="8">Belongs to the importin beta family. Importin beta-2 subfamily.</text>
</comment>
<dbReference type="Pfam" id="PF03810">
    <property type="entry name" value="IBN_N"/>
    <property type="match status" value="1"/>
</dbReference>
<comment type="subcellular location">
    <subcellularLocation>
        <location evidence="2">Cytoplasm</location>
    </subcellularLocation>
    <subcellularLocation>
        <location evidence="1">Nucleus</location>
    </subcellularLocation>
</comment>
<keyword evidence="5" id="KW-0677">Repeat</keyword>
<dbReference type="EMBL" id="JAOPGA020000947">
    <property type="protein sequence ID" value="KAL0483290.1"/>
    <property type="molecule type" value="Genomic_DNA"/>
</dbReference>
<evidence type="ECO:0000256" key="8">
    <source>
        <dbReference type="ARBA" id="ARBA00038423"/>
    </source>
</evidence>
<evidence type="ECO:0000256" key="7">
    <source>
        <dbReference type="ARBA" id="ARBA00023242"/>
    </source>
</evidence>
<dbReference type="InterPro" id="IPR040122">
    <property type="entry name" value="Importin_beta"/>
</dbReference>
<dbReference type="GO" id="GO:0031981">
    <property type="term" value="C:nuclear lumen"/>
    <property type="evidence" value="ECO:0007669"/>
    <property type="project" value="UniProtKB-ARBA"/>
</dbReference>
<feature type="compositionally biased region" description="Polar residues" evidence="9">
    <location>
        <begin position="349"/>
        <end position="361"/>
    </location>
</feature>
<evidence type="ECO:0000256" key="3">
    <source>
        <dbReference type="ARBA" id="ARBA00022448"/>
    </source>
</evidence>
<dbReference type="Gene3D" id="1.25.10.10">
    <property type="entry name" value="Leucine-rich Repeat Variant"/>
    <property type="match status" value="1"/>
</dbReference>
<name>A0AAW2Z1G9_9EUKA</name>
<dbReference type="GO" id="GO:0006606">
    <property type="term" value="P:protein import into nucleus"/>
    <property type="evidence" value="ECO:0007669"/>
    <property type="project" value="InterPro"/>
</dbReference>
<keyword evidence="12" id="KW-1185">Reference proteome</keyword>
<dbReference type="GO" id="GO:0031267">
    <property type="term" value="F:small GTPase binding"/>
    <property type="evidence" value="ECO:0007669"/>
    <property type="project" value="InterPro"/>
</dbReference>
<comment type="caution">
    <text evidence="11">The sequence shown here is derived from an EMBL/GenBank/DDBJ whole genome shotgun (WGS) entry which is preliminary data.</text>
</comment>
<keyword evidence="7" id="KW-0539">Nucleus</keyword>
<sequence>MWTPNEQGLAQIVQLFNDSRTPNTQVQRQCTEQLEHFNKTVPDFNNYLAYIFVELKNQELAIRQGAGLVLKTNLRKYYNTILPQALDHIKLLLIEGLRDPVYEIRSTAGNVITSLIYHNKISNWPQILPALVQLLDSGEPDSLEGAFSALLKICEDNSAQLDDEDMGRPLNIMIPKFIQFFGHPNENIRKTALACVVQFLTLMPGALCNNMDSFMKGITVLASDPSPRVRKYVCSAFVSLLVHPVYLKPIFNQVIDYMIHCTSQHRDESLSLGACEFWTAICENDECQELIMPLQQHLPKIIRVLIGSMEYSESDREMQEQDSQAADKDTDVKPFHVQQKSLNFHDSKTTPSQMLDANPQPSFHDDDDDDDDDDDYDDDFDYEGHASWNLRKCAASSLDLMSNIFGNDILASLLPEIQERMRPQVNWWQRECAILAIGAIAEGCRTGMYTHLPTLVPYLISVLQDPKPLVRSITCWSLGRYSRWIVEQPEELYFKPMLAALLVGITDPNKRVQEAACSAFATLEEAAHYLLVPYIPHILSAVEKAFEMYSKKNLPILYDAIRTLADVVGDTLNNKNYIALLMPPLINKWNQISDSDRNIFPLLDCLTGIAAALKTGFLHFAHPVYQRCLRLISNTYLQQADSKVEIDRDFVVCSLDLLSGMIEALQGNIESLIYGSDLLPLLSKCMMDRVYEVRRSAFGVVGDLAKICIAQLRPAIGDFMPLLIRSLDSKNVGVSSNACWAIGEIAMGIGADIKPYVYDSLGYLVAVMNETQHNVDHLENTAITIGRLGLVCPDMVSPHLPKFSKNWCLALRGIRNNTEKEHSFKGMCVMIRANPNGVMNAFPFVCECIASYDDAPQDLKQEFAQILNVFKDGMKDGWGPYFSRFPENIQLALRRNYNL</sequence>
<evidence type="ECO:0000313" key="12">
    <source>
        <dbReference type="Proteomes" id="UP001431209"/>
    </source>
</evidence>
<proteinExistence type="inferred from homology"/>
<dbReference type="InterPro" id="IPR016024">
    <property type="entry name" value="ARM-type_fold"/>
</dbReference>
<dbReference type="SMART" id="SM00913">
    <property type="entry name" value="IBN_N"/>
    <property type="match status" value="1"/>
</dbReference>
<reference evidence="11 12" key="1">
    <citation type="submission" date="2024-03" db="EMBL/GenBank/DDBJ databases">
        <title>The Acrasis kona genome and developmental transcriptomes reveal deep origins of eukaryotic multicellular pathways.</title>
        <authorList>
            <person name="Sheikh S."/>
            <person name="Fu C.-J."/>
            <person name="Brown M.W."/>
            <person name="Baldauf S.L."/>
        </authorList>
    </citation>
    <scope>NUCLEOTIDE SEQUENCE [LARGE SCALE GENOMIC DNA]</scope>
    <source>
        <strain evidence="11 12">ATCC MYA-3509</strain>
    </source>
</reference>
<dbReference type="SUPFAM" id="SSF48371">
    <property type="entry name" value="ARM repeat"/>
    <property type="match status" value="1"/>
</dbReference>
<evidence type="ECO:0000259" key="10">
    <source>
        <dbReference type="SMART" id="SM00913"/>
    </source>
</evidence>
<feature type="compositionally biased region" description="Acidic residues" evidence="9">
    <location>
        <begin position="365"/>
        <end position="379"/>
    </location>
</feature>
<accession>A0AAW2Z1G9</accession>
<dbReference type="Pfam" id="PF13513">
    <property type="entry name" value="HEAT_EZ"/>
    <property type="match status" value="1"/>
</dbReference>
<evidence type="ECO:0000256" key="9">
    <source>
        <dbReference type="SAM" id="MobiDB-lite"/>
    </source>
</evidence>
<organism evidence="11 12">
    <name type="scientific">Acrasis kona</name>
    <dbReference type="NCBI Taxonomy" id="1008807"/>
    <lineage>
        <taxon>Eukaryota</taxon>
        <taxon>Discoba</taxon>
        <taxon>Heterolobosea</taxon>
        <taxon>Tetramitia</taxon>
        <taxon>Eutetramitia</taxon>
        <taxon>Acrasidae</taxon>
        <taxon>Acrasis</taxon>
    </lineage>
</organism>
<protein>
    <submittedName>
        <fullName evidence="11">Transportin protein TNPO1</fullName>
    </submittedName>
</protein>
<keyword evidence="3" id="KW-0813">Transport</keyword>
<evidence type="ECO:0000313" key="11">
    <source>
        <dbReference type="EMBL" id="KAL0483290.1"/>
    </source>
</evidence>
<feature type="region of interest" description="Disordered" evidence="9">
    <location>
        <begin position="346"/>
        <end position="379"/>
    </location>
</feature>
<dbReference type="InterPro" id="IPR011989">
    <property type="entry name" value="ARM-like"/>
</dbReference>
<gene>
    <name evidence="11" type="ORF">AKO1_014610</name>
</gene>